<name>A0ABX9NZ89_9GAMM</name>
<dbReference type="PANTHER" id="PTHR38777:SF1">
    <property type="entry name" value="DNAK SUPPRESSOR PROTEIN"/>
    <property type="match status" value="1"/>
</dbReference>
<gene>
    <name evidence="6" type="ORF">D5396_16045</name>
</gene>
<organism evidence="6 7">
    <name type="scientific">Rahnella inusitata</name>
    <dbReference type="NCBI Taxonomy" id="58169"/>
    <lineage>
        <taxon>Bacteria</taxon>
        <taxon>Pseudomonadati</taxon>
        <taxon>Pseudomonadota</taxon>
        <taxon>Gammaproteobacteria</taxon>
        <taxon>Enterobacterales</taxon>
        <taxon>Yersiniaceae</taxon>
        <taxon>Rahnella</taxon>
    </lineage>
</organism>
<evidence type="ECO:0000259" key="5">
    <source>
        <dbReference type="Pfam" id="PF01258"/>
    </source>
</evidence>
<dbReference type="PROSITE" id="PS01102">
    <property type="entry name" value="ZF_DKSA_1"/>
    <property type="match status" value="1"/>
</dbReference>
<dbReference type="InterPro" id="IPR000962">
    <property type="entry name" value="Znf_DskA_TraR"/>
</dbReference>
<dbReference type="Proteomes" id="UP000284119">
    <property type="component" value="Unassembled WGS sequence"/>
</dbReference>
<dbReference type="Pfam" id="PF01258">
    <property type="entry name" value="zf-dskA_traR"/>
    <property type="match status" value="1"/>
</dbReference>
<dbReference type="InterPro" id="IPR012783">
    <property type="entry name" value="Znf_C4_TraR"/>
</dbReference>
<dbReference type="RefSeq" id="WP_112169412.1">
    <property type="nucleotide sequence ID" value="NZ_JBFUVN010000003.1"/>
</dbReference>
<evidence type="ECO:0000256" key="4">
    <source>
        <dbReference type="PROSITE-ProRule" id="PRU00510"/>
    </source>
</evidence>
<evidence type="ECO:0000256" key="3">
    <source>
        <dbReference type="ARBA" id="ARBA00022833"/>
    </source>
</evidence>
<sequence>MADWIDESQEQQIKMLQEQIAQAISAPRRASAHFCEDCEMAIPEPRRKIIPGVQRCIECQELNEIKRRNYRSI</sequence>
<dbReference type="PANTHER" id="PTHR38777">
    <property type="entry name" value="FELS-2 PROPHAGE PROTEIN"/>
    <property type="match status" value="1"/>
</dbReference>
<dbReference type="SUPFAM" id="SSF57716">
    <property type="entry name" value="Glucocorticoid receptor-like (DNA-binding domain)"/>
    <property type="match status" value="1"/>
</dbReference>
<evidence type="ECO:0000313" key="7">
    <source>
        <dbReference type="Proteomes" id="UP000284119"/>
    </source>
</evidence>
<protein>
    <submittedName>
        <fullName evidence="6">Conjugal transfer protein TraR</fullName>
    </submittedName>
</protein>
<dbReference type="NCBIfam" id="TIGR02419">
    <property type="entry name" value="C4_traR_proteo"/>
    <property type="match status" value="1"/>
</dbReference>
<dbReference type="PROSITE" id="PS51128">
    <property type="entry name" value="ZF_DKSA_2"/>
    <property type="match status" value="1"/>
</dbReference>
<keyword evidence="7" id="KW-1185">Reference proteome</keyword>
<accession>A0ABX9NZ89</accession>
<keyword evidence="3" id="KW-0862">Zinc</keyword>
<comment type="caution">
    <text evidence="6">The sequence shown here is derived from an EMBL/GenBank/DDBJ whole genome shotgun (WGS) entry which is preliminary data.</text>
</comment>
<evidence type="ECO:0000313" key="6">
    <source>
        <dbReference type="EMBL" id="RJT11974.1"/>
    </source>
</evidence>
<dbReference type="Gene3D" id="1.20.120.910">
    <property type="entry name" value="DksA, coiled-coil domain"/>
    <property type="match status" value="1"/>
</dbReference>
<dbReference type="InterPro" id="IPR020458">
    <property type="entry name" value="Znf_DskA_TraR_CS"/>
</dbReference>
<keyword evidence="1" id="KW-0479">Metal-binding</keyword>
<reference evidence="6 7" key="1">
    <citation type="submission" date="2018-09" db="EMBL/GenBank/DDBJ databases">
        <authorList>
            <person name="Le Fleche-Mateos A."/>
        </authorList>
    </citation>
    <scope>NUCLEOTIDE SEQUENCE [LARGE SCALE GENOMIC DNA]</scope>
    <source>
        <strain evidence="6 7">DSM 30078</strain>
    </source>
</reference>
<evidence type="ECO:0000256" key="1">
    <source>
        <dbReference type="ARBA" id="ARBA00022723"/>
    </source>
</evidence>
<proteinExistence type="predicted"/>
<feature type="zinc finger region" description="dksA C4-type" evidence="4">
    <location>
        <begin position="35"/>
        <end position="59"/>
    </location>
</feature>
<evidence type="ECO:0000256" key="2">
    <source>
        <dbReference type="ARBA" id="ARBA00022771"/>
    </source>
</evidence>
<dbReference type="EMBL" id="RAHG01000007">
    <property type="protein sequence ID" value="RJT11974.1"/>
    <property type="molecule type" value="Genomic_DNA"/>
</dbReference>
<keyword evidence="2" id="KW-0863">Zinc-finger</keyword>
<feature type="domain" description="Zinc finger DksA/TraR C4-type" evidence="5">
    <location>
        <begin position="33"/>
        <end position="61"/>
    </location>
</feature>